<keyword evidence="1 2" id="KW-0677">Repeat</keyword>
<feature type="domain" description="ACT" evidence="3">
    <location>
        <begin position="129"/>
        <end position="209"/>
    </location>
</feature>
<accession>A0AA88DEF4</accession>
<reference evidence="4" key="1">
    <citation type="submission" date="2023-07" db="EMBL/GenBank/DDBJ databases">
        <title>draft genome sequence of fig (Ficus carica).</title>
        <authorList>
            <person name="Takahashi T."/>
            <person name="Nishimura K."/>
        </authorList>
    </citation>
    <scope>NUCLEOTIDE SEQUENCE</scope>
</reference>
<keyword evidence="5" id="KW-1185">Reference proteome</keyword>
<dbReference type="Proteomes" id="UP001187192">
    <property type="component" value="Unassembled WGS sequence"/>
</dbReference>
<dbReference type="InterPro" id="IPR002912">
    <property type="entry name" value="ACT_dom"/>
</dbReference>
<protein>
    <recommendedName>
        <fullName evidence="2">ACT domain-containing protein ACR</fullName>
    </recommendedName>
    <alternativeName>
        <fullName evidence="2">Protein ACT DOMAIN REPEATS</fullName>
    </alternativeName>
</protein>
<dbReference type="Gene3D" id="3.30.70.260">
    <property type="match status" value="1"/>
</dbReference>
<gene>
    <name evidence="4" type="ORF">TIFTF001_025706</name>
</gene>
<dbReference type="AlphaFoldDB" id="A0AA88DEF4"/>
<organism evidence="4 5">
    <name type="scientific">Ficus carica</name>
    <name type="common">Common fig</name>
    <dbReference type="NCBI Taxonomy" id="3494"/>
    <lineage>
        <taxon>Eukaryota</taxon>
        <taxon>Viridiplantae</taxon>
        <taxon>Streptophyta</taxon>
        <taxon>Embryophyta</taxon>
        <taxon>Tracheophyta</taxon>
        <taxon>Spermatophyta</taxon>
        <taxon>Magnoliopsida</taxon>
        <taxon>eudicotyledons</taxon>
        <taxon>Gunneridae</taxon>
        <taxon>Pentapetalae</taxon>
        <taxon>rosids</taxon>
        <taxon>fabids</taxon>
        <taxon>Rosales</taxon>
        <taxon>Moraceae</taxon>
        <taxon>Ficeae</taxon>
        <taxon>Ficus</taxon>
    </lineage>
</organism>
<dbReference type="PANTHER" id="PTHR31096">
    <property type="entry name" value="ACT DOMAIN-CONTAINING PROTEIN ACR4-RELATED"/>
    <property type="match status" value="1"/>
</dbReference>
<evidence type="ECO:0000259" key="3">
    <source>
        <dbReference type="PROSITE" id="PS51671"/>
    </source>
</evidence>
<dbReference type="InterPro" id="IPR040217">
    <property type="entry name" value="ACR1-12"/>
</dbReference>
<comment type="function">
    <text evidence="2">Binds amino acids.</text>
</comment>
<dbReference type="EMBL" id="BTGU01000064">
    <property type="protein sequence ID" value="GMN56588.1"/>
    <property type="molecule type" value="Genomic_DNA"/>
</dbReference>
<evidence type="ECO:0000313" key="4">
    <source>
        <dbReference type="EMBL" id="GMN56588.1"/>
    </source>
</evidence>
<dbReference type="PROSITE" id="PS51671">
    <property type="entry name" value="ACT"/>
    <property type="match status" value="3"/>
</dbReference>
<dbReference type="Pfam" id="PF01842">
    <property type="entry name" value="ACT"/>
    <property type="match status" value="1"/>
</dbReference>
<dbReference type="PANTHER" id="PTHR31096:SF40">
    <property type="entry name" value="ACT DOMAIN-CONTAINING PROTEIN ACR"/>
    <property type="match status" value="1"/>
</dbReference>
<feature type="domain" description="ACT" evidence="3">
    <location>
        <begin position="338"/>
        <end position="417"/>
    </location>
</feature>
<dbReference type="GO" id="GO:0016597">
    <property type="term" value="F:amino acid binding"/>
    <property type="evidence" value="ECO:0007669"/>
    <property type="project" value="UniProtKB-UniRule"/>
</dbReference>
<sequence length="439" mass="49955">MLSGFYLRSSKMEDEYTRLVWRMNSPRVVIDNHTCEHATIIEIIGANRHGILLEVVQVLMALDLIITRAHISSDGRWLMDVFNVTDCDGNKIRDERILKYIKKTLETDVCFLKSRTCSLGLIPTKDHTTIELTGTDRTGFLSEVSAVLRDLKCNVVSAEFWTHNTRAAAIIHVTDQTTGYAIEDPKRLCSIKDLLINVIKDKHDLRVPSVTICSSGSDHKQRRLHQMMFADRDFERCEGRKDRISTHVTVLDCKDRDYTVVTSRSRDRPNLVFDTLCSLTDMQYVVFHGTVITGGMEAYQEYYIRHIDGLPMGSEAERQRVIECLEAAIKRRATEGVELVLSTNDRFGLLSEATRIFRENGLCIKRAEISTKRGKTTNTFLVTDVSGRAVEKKIIEMVRAQIGQTTLQVKDGHFCMSPKRHKEKAGSFLFGNFLKGRSV</sequence>
<dbReference type="CDD" id="cd04897">
    <property type="entry name" value="ACT_ACR_3"/>
    <property type="match status" value="1"/>
</dbReference>
<dbReference type="SUPFAM" id="SSF55021">
    <property type="entry name" value="ACT-like"/>
    <property type="match status" value="3"/>
</dbReference>
<name>A0AA88DEF4_FICCA</name>
<evidence type="ECO:0000256" key="2">
    <source>
        <dbReference type="RuleBase" id="RU369043"/>
    </source>
</evidence>
<proteinExistence type="predicted"/>
<evidence type="ECO:0000313" key="5">
    <source>
        <dbReference type="Proteomes" id="UP001187192"/>
    </source>
</evidence>
<evidence type="ECO:0000256" key="1">
    <source>
        <dbReference type="ARBA" id="ARBA00022737"/>
    </source>
</evidence>
<dbReference type="InterPro" id="IPR045865">
    <property type="entry name" value="ACT-like_dom_sf"/>
</dbReference>
<feature type="domain" description="ACT" evidence="3">
    <location>
        <begin position="40"/>
        <end position="119"/>
    </location>
</feature>
<comment type="caution">
    <text evidence="4">The sequence shown here is derived from an EMBL/GenBank/DDBJ whole genome shotgun (WGS) entry which is preliminary data.</text>
</comment>